<feature type="transmembrane region" description="Helical" evidence="7">
    <location>
        <begin position="401"/>
        <end position="420"/>
    </location>
</feature>
<dbReference type="EMBL" id="KN847319">
    <property type="protein sequence ID" value="KIW56830.1"/>
    <property type="molecule type" value="Genomic_DNA"/>
</dbReference>
<dbReference type="RefSeq" id="XP_013317414.1">
    <property type="nucleotide sequence ID" value="XM_013461960.1"/>
</dbReference>
<feature type="compositionally biased region" description="Basic and acidic residues" evidence="6">
    <location>
        <begin position="13"/>
        <end position="30"/>
    </location>
</feature>
<evidence type="ECO:0000313" key="10">
    <source>
        <dbReference type="Proteomes" id="UP000054342"/>
    </source>
</evidence>
<comment type="subcellular location">
    <subcellularLocation>
        <location evidence="1">Membrane</location>
        <topology evidence="1">Multi-pass membrane protein</topology>
    </subcellularLocation>
</comment>
<dbReference type="GeneID" id="25327359"/>
<organism evidence="9 10">
    <name type="scientific">Exophiala xenobiotica</name>
    <dbReference type="NCBI Taxonomy" id="348802"/>
    <lineage>
        <taxon>Eukaryota</taxon>
        <taxon>Fungi</taxon>
        <taxon>Dikarya</taxon>
        <taxon>Ascomycota</taxon>
        <taxon>Pezizomycotina</taxon>
        <taxon>Eurotiomycetes</taxon>
        <taxon>Chaetothyriomycetidae</taxon>
        <taxon>Chaetothyriales</taxon>
        <taxon>Herpotrichiellaceae</taxon>
        <taxon>Exophiala</taxon>
    </lineage>
</organism>
<keyword evidence="5 7" id="KW-0472">Membrane</keyword>
<evidence type="ECO:0000256" key="3">
    <source>
        <dbReference type="ARBA" id="ARBA00022692"/>
    </source>
</evidence>
<sequence length="604" mass="65444">MEAIKIAASSGSAHDHGSPSREGEDKSESKAHLEHINTISDDLVYDDAEHEPQLHFRTWVALAAMWLYNYVIVLTLLSPPAVVSYIGASLNAGNKQTWVLSSLTLPQAVLAPLFSSVSDVFQVRKSLMVGLIILSFIGAAIAPGSQTIYRLIGAQILISFGFSAAPLGYAIPSEILPRRWRPMGQVWINIAAALASCSGPLIIGALTRADRVDGWRKFWWIEMGLWGASGLGILVCYRPPRRHTRLDHLTIWEKIGHLDLLGYALFATGLSLFLVGLYLGGFEYPWTSARVVGTMVTGLVIMVCFGLYEWKGTSTGFLHHDLFRGKDGTGPTFAIGVWLIFVEGVMLFSYVVFYPIMDQALFEEDPFLQAARQQPYWLGCLFSTPVWGLISTRLRRTKEPLAVGFLIFTGGIVGLATVQPDDDTKSLIFASLAGIGFGALIILILASIQLSVPHELIATATAVTVSSRSVAAAVFSTIYVTAFSTQLKEKLPSYVAKAAAKAGLPGASISTFVAALAAKDEATLLHIEGINPQIIQAGAAALKQAYADSMRVVFIIAAPFGVVAAISCWFIADLRTTMNYKVDAPLEHLTTKKLQAHTVQEKAV</sequence>
<dbReference type="AlphaFoldDB" id="A0A0D2EQ28"/>
<dbReference type="PANTHER" id="PTHR23501">
    <property type="entry name" value="MAJOR FACILITATOR SUPERFAMILY"/>
    <property type="match status" value="1"/>
</dbReference>
<dbReference type="InterPro" id="IPR020846">
    <property type="entry name" value="MFS_dom"/>
</dbReference>
<keyword evidence="4 7" id="KW-1133">Transmembrane helix</keyword>
<feature type="transmembrane region" description="Helical" evidence="7">
    <location>
        <begin position="426"/>
        <end position="446"/>
    </location>
</feature>
<protein>
    <recommendedName>
        <fullName evidence="8">Major facilitator superfamily (MFS) profile domain-containing protein</fullName>
    </recommendedName>
</protein>
<keyword evidence="2" id="KW-0813">Transport</keyword>
<evidence type="ECO:0000256" key="4">
    <source>
        <dbReference type="ARBA" id="ARBA00022989"/>
    </source>
</evidence>
<dbReference type="GO" id="GO:0005886">
    <property type="term" value="C:plasma membrane"/>
    <property type="evidence" value="ECO:0007669"/>
    <property type="project" value="TreeGrafter"/>
</dbReference>
<feature type="transmembrane region" description="Helical" evidence="7">
    <location>
        <begin position="331"/>
        <end position="356"/>
    </location>
</feature>
<accession>A0A0D2EQ28</accession>
<feature type="transmembrane region" description="Helical" evidence="7">
    <location>
        <begin position="291"/>
        <end position="310"/>
    </location>
</feature>
<feature type="transmembrane region" description="Helical" evidence="7">
    <location>
        <begin position="218"/>
        <end position="237"/>
    </location>
</feature>
<evidence type="ECO:0000256" key="6">
    <source>
        <dbReference type="SAM" id="MobiDB-lite"/>
    </source>
</evidence>
<dbReference type="GO" id="GO:0022857">
    <property type="term" value="F:transmembrane transporter activity"/>
    <property type="evidence" value="ECO:0007669"/>
    <property type="project" value="InterPro"/>
</dbReference>
<feature type="domain" description="Major facilitator superfamily (MFS) profile" evidence="8">
    <location>
        <begin position="57"/>
        <end position="576"/>
    </location>
</feature>
<dbReference type="OrthoDB" id="2587356at2759"/>
<keyword evidence="10" id="KW-1185">Reference proteome</keyword>
<feature type="transmembrane region" description="Helical" evidence="7">
    <location>
        <begin position="148"/>
        <end position="171"/>
    </location>
</feature>
<gene>
    <name evidence="9" type="ORF">PV05_05451</name>
</gene>
<evidence type="ECO:0000256" key="1">
    <source>
        <dbReference type="ARBA" id="ARBA00004141"/>
    </source>
</evidence>
<dbReference type="InterPro" id="IPR036259">
    <property type="entry name" value="MFS_trans_sf"/>
</dbReference>
<dbReference type="Proteomes" id="UP000054342">
    <property type="component" value="Unassembled WGS sequence"/>
</dbReference>
<feature type="transmembrane region" description="Helical" evidence="7">
    <location>
        <begin position="552"/>
        <end position="572"/>
    </location>
</feature>
<feature type="transmembrane region" description="Helical" evidence="7">
    <location>
        <begin position="97"/>
        <end position="114"/>
    </location>
</feature>
<name>A0A0D2EQ28_9EURO</name>
<dbReference type="InterPro" id="IPR010573">
    <property type="entry name" value="MFS_Str1/Tri12-like"/>
</dbReference>
<evidence type="ECO:0000256" key="5">
    <source>
        <dbReference type="ARBA" id="ARBA00023136"/>
    </source>
</evidence>
<feature type="transmembrane region" description="Helical" evidence="7">
    <location>
        <begin position="126"/>
        <end position="142"/>
    </location>
</feature>
<proteinExistence type="predicted"/>
<dbReference type="HOGENOM" id="CLU_000960_25_1_1"/>
<dbReference type="InterPro" id="IPR053791">
    <property type="entry name" value="MFS_Tri12-like"/>
</dbReference>
<keyword evidence="3 7" id="KW-0812">Transmembrane</keyword>
<dbReference type="SUPFAM" id="SSF103473">
    <property type="entry name" value="MFS general substrate transporter"/>
    <property type="match status" value="1"/>
</dbReference>
<evidence type="ECO:0000259" key="8">
    <source>
        <dbReference type="PROSITE" id="PS50850"/>
    </source>
</evidence>
<feature type="transmembrane region" description="Helical" evidence="7">
    <location>
        <begin position="183"/>
        <end position="206"/>
    </location>
</feature>
<evidence type="ECO:0000256" key="2">
    <source>
        <dbReference type="ARBA" id="ARBA00022448"/>
    </source>
</evidence>
<evidence type="ECO:0000313" key="9">
    <source>
        <dbReference type="EMBL" id="KIW56830.1"/>
    </source>
</evidence>
<feature type="transmembrane region" description="Helical" evidence="7">
    <location>
        <begin position="258"/>
        <end position="279"/>
    </location>
</feature>
<reference evidence="9 10" key="1">
    <citation type="submission" date="2015-01" db="EMBL/GenBank/DDBJ databases">
        <title>The Genome Sequence of Exophiala xenobiotica CBS118157.</title>
        <authorList>
            <consortium name="The Broad Institute Genomics Platform"/>
            <person name="Cuomo C."/>
            <person name="de Hoog S."/>
            <person name="Gorbushina A."/>
            <person name="Stielow B."/>
            <person name="Teixiera M."/>
            <person name="Abouelleil A."/>
            <person name="Chapman S.B."/>
            <person name="Priest M."/>
            <person name="Young S.K."/>
            <person name="Wortman J."/>
            <person name="Nusbaum C."/>
            <person name="Birren B."/>
        </authorList>
    </citation>
    <scope>NUCLEOTIDE SEQUENCE [LARGE SCALE GENOMIC DNA]</scope>
    <source>
        <strain evidence="9 10">CBS 118157</strain>
    </source>
</reference>
<dbReference type="PROSITE" id="PS50850">
    <property type="entry name" value="MFS"/>
    <property type="match status" value="1"/>
</dbReference>
<dbReference type="CDD" id="cd06179">
    <property type="entry name" value="MFS_TRI12_like"/>
    <property type="match status" value="1"/>
</dbReference>
<feature type="transmembrane region" description="Helical" evidence="7">
    <location>
        <begin position="376"/>
        <end position="394"/>
    </location>
</feature>
<dbReference type="PANTHER" id="PTHR23501:SF195">
    <property type="entry name" value="PEP5"/>
    <property type="match status" value="1"/>
</dbReference>
<dbReference type="Gene3D" id="1.20.1250.20">
    <property type="entry name" value="MFS general substrate transporter like domains"/>
    <property type="match status" value="2"/>
</dbReference>
<dbReference type="Pfam" id="PF06609">
    <property type="entry name" value="TRI12"/>
    <property type="match status" value="1"/>
</dbReference>
<feature type="transmembrane region" description="Helical" evidence="7">
    <location>
        <begin position="59"/>
        <end position="77"/>
    </location>
</feature>
<evidence type="ECO:0000256" key="7">
    <source>
        <dbReference type="SAM" id="Phobius"/>
    </source>
</evidence>
<feature type="region of interest" description="Disordered" evidence="6">
    <location>
        <begin position="1"/>
        <end position="30"/>
    </location>
</feature>